<gene>
    <name evidence="15" type="ORF">EDL80_04705</name>
</gene>
<sequence>MGIIPQLDITSYPSQLFWFFLSFGILYLIVSKNVLPKIENIVRNRYNITRGAISSVEEDLNHAQQELDRQLLKLNEVQLEVDRIINSALKEVQDANENLMVMLNQEIQSMFKMADDSLKDMKHQLEQQLIGLAFDIALVYHNKLLGIDCADKNKLRDITIKVYKERI</sequence>
<keyword evidence="3 12" id="KW-0812">Transmembrane</keyword>
<keyword evidence="13" id="KW-0175">Coiled coil</keyword>
<evidence type="ECO:0000256" key="12">
    <source>
        <dbReference type="RuleBase" id="RU003848"/>
    </source>
</evidence>
<dbReference type="RefSeq" id="WP_158407019.1">
    <property type="nucleotide sequence ID" value="NZ_CP033454.1"/>
</dbReference>
<organism evidence="15 16">
    <name type="scientific">Ehrlichia ruminantium</name>
    <name type="common">heartwater rickettsia</name>
    <name type="synonym">Cowdria ruminantium</name>
    <dbReference type="NCBI Taxonomy" id="779"/>
    <lineage>
        <taxon>Bacteria</taxon>
        <taxon>Pseudomonadati</taxon>
        <taxon>Pseudomonadota</taxon>
        <taxon>Alphaproteobacteria</taxon>
        <taxon>Rickettsiales</taxon>
        <taxon>Anaplasmataceae</taxon>
        <taxon>Ehrlichia</taxon>
    </lineage>
</organism>
<keyword evidence="4 12" id="KW-0375">Hydrogen ion transport</keyword>
<protein>
    <submittedName>
        <fullName evidence="15">Uncharacterized protein</fullName>
    </submittedName>
</protein>
<evidence type="ECO:0000256" key="7">
    <source>
        <dbReference type="ARBA" id="ARBA00023136"/>
    </source>
</evidence>
<dbReference type="GO" id="GO:0012505">
    <property type="term" value="C:endomembrane system"/>
    <property type="evidence" value="ECO:0007669"/>
    <property type="project" value="UniProtKB-SubCell"/>
</dbReference>
<dbReference type="GO" id="GO:0015986">
    <property type="term" value="P:proton motive force-driven ATP synthesis"/>
    <property type="evidence" value="ECO:0007669"/>
    <property type="project" value="InterPro"/>
</dbReference>
<dbReference type="EMBL" id="CP033455">
    <property type="protein sequence ID" value="QGR03828.1"/>
    <property type="molecule type" value="Genomic_DNA"/>
</dbReference>
<evidence type="ECO:0000256" key="6">
    <source>
        <dbReference type="ARBA" id="ARBA00023065"/>
    </source>
</evidence>
<comment type="function">
    <text evidence="9">F(1)F(0) ATP synthase produces ATP from ADP in the presence of a proton or sodium gradient. F-type ATPases consist of two structural domains, F(1) containing the extramembraneous catalytic core and F(0) containing the membrane proton channel, linked together by a central stalk and a peripheral stalk. During catalysis, ATP synthesis in the catalytic domain of F(1) is coupled via a rotary mechanism of the central stalk subunits to proton translocation.</text>
</comment>
<evidence type="ECO:0000256" key="13">
    <source>
        <dbReference type="SAM" id="Coils"/>
    </source>
</evidence>
<keyword evidence="16" id="KW-1185">Reference proteome</keyword>
<evidence type="ECO:0000313" key="15">
    <source>
        <dbReference type="EMBL" id="QGR03828.1"/>
    </source>
</evidence>
<accession>A0AAE6QBC1</accession>
<evidence type="ECO:0000256" key="11">
    <source>
        <dbReference type="ARBA" id="ARBA00037847"/>
    </source>
</evidence>
<feature type="transmembrane region" description="Helical" evidence="14">
    <location>
        <begin position="16"/>
        <end position="35"/>
    </location>
</feature>
<evidence type="ECO:0000256" key="1">
    <source>
        <dbReference type="ARBA" id="ARBA00022448"/>
    </source>
</evidence>
<reference evidence="15 16" key="1">
    <citation type="submission" date="2018-10" db="EMBL/GenBank/DDBJ databases">
        <title>Propagation and draft genome sequences of three atypical Erhlichia ruminantium isolates.</title>
        <authorList>
            <person name="Liebenberg J."/>
            <person name="Steyn H."/>
            <person name="Josemans A."/>
            <person name="Zweygarth E."/>
        </authorList>
    </citation>
    <scope>NUCLEOTIDE SEQUENCE [LARGE SCALE GENOMIC DNA]</scope>
    <source>
        <strain evidence="15 16">Omatjenne</strain>
    </source>
</reference>
<evidence type="ECO:0000256" key="5">
    <source>
        <dbReference type="ARBA" id="ARBA00022989"/>
    </source>
</evidence>
<dbReference type="AlphaFoldDB" id="A0AAE6QBC1"/>
<evidence type="ECO:0000256" key="9">
    <source>
        <dbReference type="ARBA" id="ARBA00025198"/>
    </source>
</evidence>
<dbReference type="GO" id="GO:0015078">
    <property type="term" value="F:proton transmembrane transporter activity"/>
    <property type="evidence" value="ECO:0007669"/>
    <property type="project" value="InterPro"/>
</dbReference>
<keyword evidence="8" id="KW-0066">ATP synthesis</keyword>
<evidence type="ECO:0000313" key="16">
    <source>
        <dbReference type="Proteomes" id="UP000422822"/>
    </source>
</evidence>
<keyword evidence="6 12" id="KW-0406">Ion transport</keyword>
<dbReference type="Pfam" id="PF00430">
    <property type="entry name" value="ATP-synt_B"/>
    <property type="match status" value="1"/>
</dbReference>
<evidence type="ECO:0000256" key="2">
    <source>
        <dbReference type="ARBA" id="ARBA00022547"/>
    </source>
</evidence>
<comment type="similarity">
    <text evidence="12">Belongs to the ATPase B chain family.</text>
</comment>
<evidence type="ECO:0000256" key="4">
    <source>
        <dbReference type="ARBA" id="ARBA00022781"/>
    </source>
</evidence>
<comment type="subcellular location">
    <subcellularLocation>
        <location evidence="11">Endomembrane system</location>
        <topology evidence="11">Single-pass membrane protein</topology>
    </subcellularLocation>
</comment>
<name>A0AAE6QBC1_EHRRU</name>
<keyword evidence="2 12" id="KW-0138">CF(0)</keyword>
<keyword evidence="1 12" id="KW-0813">Transport</keyword>
<keyword evidence="5 14" id="KW-1133">Transmembrane helix</keyword>
<evidence type="ECO:0000256" key="10">
    <source>
        <dbReference type="ARBA" id="ARBA00025614"/>
    </source>
</evidence>
<dbReference type="GO" id="GO:0045259">
    <property type="term" value="C:proton-transporting ATP synthase complex"/>
    <property type="evidence" value="ECO:0007669"/>
    <property type="project" value="UniProtKB-KW"/>
</dbReference>
<keyword evidence="7 14" id="KW-0472">Membrane</keyword>
<feature type="coiled-coil region" evidence="13">
    <location>
        <begin position="53"/>
        <end position="105"/>
    </location>
</feature>
<dbReference type="InterPro" id="IPR002146">
    <property type="entry name" value="ATP_synth_b/b'su_bac/chlpt"/>
</dbReference>
<dbReference type="Proteomes" id="UP000422822">
    <property type="component" value="Chromosome"/>
</dbReference>
<comment type="function">
    <text evidence="10">Component of the F(0) channel, it forms part of the peripheral stalk, linking F(1) to F(0). The b'-subunit is a diverged and duplicated form of b found in plants and photosynthetic bacteria.</text>
</comment>
<evidence type="ECO:0000256" key="8">
    <source>
        <dbReference type="ARBA" id="ARBA00023310"/>
    </source>
</evidence>
<evidence type="ECO:0000256" key="3">
    <source>
        <dbReference type="ARBA" id="ARBA00022692"/>
    </source>
</evidence>
<proteinExistence type="inferred from homology"/>
<dbReference type="CDD" id="cd06503">
    <property type="entry name" value="ATP-synt_Fo_b"/>
    <property type="match status" value="1"/>
</dbReference>
<evidence type="ECO:0000256" key="14">
    <source>
        <dbReference type="SAM" id="Phobius"/>
    </source>
</evidence>